<reference evidence="1" key="1">
    <citation type="submission" date="2018-02" db="EMBL/GenBank/DDBJ databases">
        <title>Rhizophora mucronata_Transcriptome.</title>
        <authorList>
            <person name="Meera S.P."/>
            <person name="Sreeshan A."/>
            <person name="Augustine A."/>
        </authorList>
    </citation>
    <scope>NUCLEOTIDE SEQUENCE</scope>
    <source>
        <tissue evidence="1">Leaf</tissue>
    </source>
</reference>
<accession>A0A2P2IKR0</accession>
<name>A0A2P2IKR0_RHIMU</name>
<protein>
    <submittedName>
        <fullName evidence="1">Uncharacterized protein MANES_08G125600</fullName>
    </submittedName>
</protein>
<organism evidence="1">
    <name type="scientific">Rhizophora mucronata</name>
    <name type="common">Asiatic mangrove</name>
    <dbReference type="NCBI Taxonomy" id="61149"/>
    <lineage>
        <taxon>Eukaryota</taxon>
        <taxon>Viridiplantae</taxon>
        <taxon>Streptophyta</taxon>
        <taxon>Embryophyta</taxon>
        <taxon>Tracheophyta</taxon>
        <taxon>Spermatophyta</taxon>
        <taxon>Magnoliopsida</taxon>
        <taxon>eudicotyledons</taxon>
        <taxon>Gunneridae</taxon>
        <taxon>Pentapetalae</taxon>
        <taxon>rosids</taxon>
        <taxon>fabids</taxon>
        <taxon>Malpighiales</taxon>
        <taxon>Rhizophoraceae</taxon>
        <taxon>Rhizophora</taxon>
    </lineage>
</organism>
<proteinExistence type="predicted"/>
<dbReference type="AlphaFoldDB" id="A0A2P2IKR0"/>
<dbReference type="EMBL" id="GGEC01001341">
    <property type="protein sequence ID" value="MBW81824.1"/>
    <property type="molecule type" value="Transcribed_RNA"/>
</dbReference>
<evidence type="ECO:0000313" key="1">
    <source>
        <dbReference type="EMBL" id="MBW81824.1"/>
    </source>
</evidence>
<sequence>MLTRQREKGRKKPIKRK</sequence>